<dbReference type="HOGENOM" id="CLU_026673_3_1_11"/>
<gene>
    <name evidence="2" type="ORF">MVAC_02816</name>
</gene>
<dbReference type="PANTHER" id="PTHR43677">
    <property type="entry name" value="SHORT-CHAIN DEHYDROGENASE/REDUCTASE"/>
    <property type="match status" value="1"/>
</dbReference>
<dbReference type="AlphaFoldDB" id="K0VBD9"/>
<organism evidence="2 3">
    <name type="scientific">Mycolicibacterium vaccae ATCC 25954</name>
    <dbReference type="NCBI Taxonomy" id="1194972"/>
    <lineage>
        <taxon>Bacteria</taxon>
        <taxon>Bacillati</taxon>
        <taxon>Actinomycetota</taxon>
        <taxon>Actinomycetes</taxon>
        <taxon>Mycobacteriales</taxon>
        <taxon>Mycobacteriaceae</taxon>
        <taxon>Mycolicibacterium</taxon>
    </lineage>
</organism>
<dbReference type="SUPFAM" id="SSF51735">
    <property type="entry name" value="NAD(P)-binding Rossmann-fold domains"/>
    <property type="match status" value="1"/>
</dbReference>
<dbReference type="SUPFAM" id="SSF50129">
    <property type="entry name" value="GroES-like"/>
    <property type="match status" value="1"/>
</dbReference>
<dbReference type="GO" id="GO:0016491">
    <property type="term" value="F:oxidoreductase activity"/>
    <property type="evidence" value="ECO:0007669"/>
    <property type="project" value="InterPro"/>
</dbReference>
<evidence type="ECO:0000259" key="1">
    <source>
        <dbReference type="SMART" id="SM00829"/>
    </source>
</evidence>
<feature type="domain" description="Enoyl reductase (ER)" evidence="1">
    <location>
        <begin position="11"/>
        <end position="324"/>
    </location>
</feature>
<dbReference type="InterPro" id="IPR020843">
    <property type="entry name" value="ER"/>
</dbReference>
<dbReference type="eggNOG" id="COG0604">
    <property type="taxonomic scope" value="Bacteria"/>
</dbReference>
<dbReference type="InterPro" id="IPR036291">
    <property type="entry name" value="NAD(P)-bd_dom_sf"/>
</dbReference>
<dbReference type="InterPro" id="IPR013149">
    <property type="entry name" value="ADH-like_C"/>
</dbReference>
<proteinExistence type="predicted"/>
<dbReference type="InterPro" id="IPR013154">
    <property type="entry name" value="ADH-like_N"/>
</dbReference>
<reference evidence="2 3" key="1">
    <citation type="journal article" date="2012" name="J. Bacteriol.">
        <title>Complete Genome Sequence of Mycobacterium vaccae Type Strain ATCC 25954.</title>
        <authorList>
            <person name="Ho Y.S."/>
            <person name="Adroub S.A."/>
            <person name="Abadi M."/>
            <person name="Al Alwan B."/>
            <person name="Alkhateeb R."/>
            <person name="Gao G."/>
            <person name="Ragab A."/>
            <person name="Ali S."/>
            <person name="van Soolingen D."/>
            <person name="Bitter W."/>
            <person name="Pain A."/>
            <person name="Abdallah A.M."/>
        </authorList>
    </citation>
    <scope>NUCLEOTIDE SEQUENCE [LARGE SCALE GENOMIC DNA]</scope>
    <source>
        <strain evidence="2 3">ATCC 25954</strain>
    </source>
</reference>
<dbReference type="InterPro" id="IPR051397">
    <property type="entry name" value="Zn-ADH-like_protein"/>
</dbReference>
<sequence length="327" mass="34143">MRAFRLHSYDGPSGLRLDEVPDPAGDAETAVVDVRAIGINFPDLLLTKGQYQRKPDTPFTPGCEVAGVIRWAPEGSGWSPGDRVMAFIWDGAYAESVAVPVRSLVAIPDDMGFDVAAGLVVNHHTVHFALARRGHLQAGESVLVMGAGGGIGSAAVQVAKGLGARVIAGVSAGEAGKSQVTVAEESGADDVIVLEKGFAAQVRALTGGEGVDVILDPLGDWLFDEGVRALASEGRILVVGFAAGDIASLRTNRLLLRNVSAVGVAWGATLDKDPALLAWGAEALHRMYADGSVRPQIGQRFSFDEIPVALDKLDAHGIRGKAIVELT</sequence>
<comment type="caution">
    <text evidence="2">The sequence shown here is derived from an EMBL/GenBank/DDBJ whole genome shotgun (WGS) entry which is preliminary data.</text>
</comment>
<dbReference type="CDD" id="cd08241">
    <property type="entry name" value="QOR1"/>
    <property type="match status" value="1"/>
</dbReference>
<dbReference type="EMBL" id="ALQA01000004">
    <property type="protein sequence ID" value="EJZ12153.1"/>
    <property type="molecule type" value="Genomic_DNA"/>
</dbReference>
<protein>
    <submittedName>
        <fullName evidence="2">Zn-dependent oxidoreductase, NADPH:quinone reductase</fullName>
    </submittedName>
</protein>
<dbReference type="PROSITE" id="PS01162">
    <property type="entry name" value="QOR_ZETA_CRYSTAL"/>
    <property type="match status" value="1"/>
</dbReference>
<dbReference type="Pfam" id="PF08240">
    <property type="entry name" value="ADH_N"/>
    <property type="match status" value="1"/>
</dbReference>
<dbReference type="Proteomes" id="UP000006072">
    <property type="component" value="Unassembled WGS sequence"/>
</dbReference>
<accession>K0VBD9</accession>
<name>K0VBD9_MYCVA</name>
<dbReference type="PANTHER" id="PTHR43677:SF4">
    <property type="entry name" value="QUINONE OXIDOREDUCTASE-LIKE PROTEIN 2"/>
    <property type="match status" value="1"/>
</dbReference>
<dbReference type="SMART" id="SM00829">
    <property type="entry name" value="PKS_ER"/>
    <property type="match status" value="1"/>
</dbReference>
<dbReference type="InterPro" id="IPR011032">
    <property type="entry name" value="GroES-like_sf"/>
</dbReference>
<evidence type="ECO:0000313" key="3">
    <source>
        <dbReference type="Proteomes" id="UP000006072"/>
    </source>
</evidence>
<evidence type="ECO:0000313" key="2">
    <source>
        <dbReference type="EMBL" id="EJZ12153.1"/>
    </source>
</evidence>
<keyword evidence="3" id="KW-1185">Reference proteome</keyword>
<dbReference type="InterPro" id="IPR002364">
    <property type="entry name" value="Quin_OxRdtase/zeta-crystal_CS"/>
</dbReference>
<dbReference type="Pfam" id="PF00107">
    <property type="entry name" value="ADH_zinc_N"/>
    <property type="match status" value="1"/>
</dbReference>
<dbReference type="RefSeq" id="WP_003929760.1">
    <property type="nucleotide sequence ID" value="NZ_JH814687.1"/>
</dbReference>
<dbReference type="GO" id="GO:0008270">
    <property type="term" value="F:zinc ion binding"/>
    <property type="evidence" value="ECO:0007669"/>
    <property type="project" value="InterPro"/>
</dbReference>
<dbReference type="Gene3D" id="3.90.180.10">
    <property type="entry name" value="Medium-chain alcohol dehydrogenases, catalytic domain"/>
    <property type="match status" value="1"/>
</dbReference>
<dbReference type="Gene3D" id="3.40.50.720">
    <property type="entry name" value="NAD(P)-binding Rossmann-like Domain"/>
    <property type="match status" value="1"/>
</dbReference>
<dbReference type="PATRIC" id="fig|1194972.3.peg.570"/>